<reference evidence="1 2" key="1">
    <citation type="submission" date="2021-06" db="EMBL/GenBank/DDBJ databases">
        <authorList>
            <person name="Kallberg Y."/>
            <person name="Tangrot J."/>
            <person name="Rosling A."/>
        </authorList>
    </citation>
    <scope>NUCLEOTIDE SEQUENCE [LARGE SCALE GENOMIC DNA]</scope>
    <source>
        <strain evidence="1 2">120-4 pot B 10/14</strain>
    </source>
</reference>
<accession>A0ABN7WYA8</accession>
<name>A0ABN7WYA8_GIGMA</name>
<proteinExistence type="predicted"/>
<comment type="caution">
    <text evidence="1">The sequence shown here is derived from an EMBL/GenBank/DDBJ whole genome shotgun (WGS) entry which is preliminary data.</text>
</comment>
<feature type="non-terminal residue" evidence="1">
    <location>
        <position position="153"/>
    </location>
</feature>
<feature type="non-terminal residue" evidence="1">
    <location>
        <position position="1"/>
    </location>
</feature>
<evidence type="ECO:0000313" key="2">
    <source>
        <dbReference type="Proteomes" id="UP000789901"/>
    </source>
</evidence>
<gene>
    <name evidence="1" type="ORF">GMARGA_LOCUS36684</name>
</gene>
<dbReference type="EMBL" id="CAJVQB010073287">
    <property type="protein sequence ID" value="CAG8843697.1"/>
    <property type="molecule type" value="Genomic_DNA"/>
</dbReference>
<keyword evidence="2" id="KW-1185">Reference proteome</keyword>
<protein>
    <submittedName>
        <fullName evidence="1">40117_t:CDS:1</fullName>
    </submittedName>
</protein>
<dbReference type="Proteomes" id="UP000789901">
    <property type="component" value="Unassembled WGS sequence"/>
</dbReference>
<evidence type="ECO:0000313" key="1">
    <source>
        <dbReference type="EMBL" id="CAG8843697.1"/>
    </source>
</evidence>
<sequence>FKQIHNVEQLQEPKQKYGFGMGYAKKALDLAMRANKVEEFVSHLKNFIEVTKNDLFNRQNNASFISIKDPLYIPHKGRQPNRYKSGGEPSRKVQCTIQSTKQSNETKIQKVPKAFNDNVSTFQDLETKVRRFINANKLVIMHRRVQISTNKKG</sequence>
<organism evidence="1 2">
    <name type="scientific">Gigaspora margarita</name>
    <dbReference type="NCBI Taxonomy" id="4874"/>
    <lineage>
        <taxon>Eukaryota</taxon>
        <taxon>Fungi</taxon>
        <taxon>Fungi incertae sedis</taxon>
        <taxon>Mucoromycota</taxon>
        <taxon>Glomeromycotina</taxon>
        <taxon>Glomeromycetes</taxon>
        <taxon>Diversisporales</taxon>
        <taxon>Gigasporaceae</taxon>
        <taxon>Gigaspora</taxon>
    </lineage>
</organism>